<dbReference type="Gene3D" id="3.30.470.20">
    <property type="entry name" value="ATP-grasp fold, B domain"/>
    <property type="match status" value="1"/>
</dbReference>
<comment type="pathway">
    <text evidence="1">Purine metabolism; IMP biosynthesis via de novo pathway; 5-amino-1-(5-phospho-D-ribosyl)imidazole-4-carboxamide from 5-amino-1-(5-phospho-D-ribosyl)imidazole-4-carboxylate: step 1/2.</text>
</comment>
<keyword evidence="8" id="KW-0511">Multifunctional enzyme</keyword>
<evidence type="ECO:0000256" key="5">
    <source>
        <dbReference type="ARBA" id="ARBA00022741"/>
    </source>
</evidence>
<dbReference type="Proteomes" id="UP000050761">
    <property type="component" value="Unassembled WGS sequence"/>
</dbReference>
<accession>A0A183GTZ4</accession>
<comment type="similarity">
    <text evidence="3">In the N-terminal section; belongs to the SAICAR synthetase family.</text>
</comment>
<name>A0A183GTZ4_HELPZ</name>
<dbReference type="GO" id="GO:0005829">
    <property type="term" value="C:cytosol"/>
    <property type="evidence" value="ECO:0007669"/>
    <property type="project" value="TreeGrafter"/>
</dbReference>
<evidence type="ECO:0000256" key="8">
    <source>
        <dbReference type="ARBA" id="ARBA00023268"/>
    </source>
</evidence>
<dbReference type="FunFam" id="3.30.470.20:FF:000020">
    <property type="entry name" value="Probable multifunctional protein ADE2"/>
    <property type="match status" value="1"/>
</dbReference>
<reference evidence="12" key="2">
    <citation type="submission" date="2019-09" db="UniProtKB">
        <authorList>
            <consortium name="WormBaseParasite"/>
        </authorList>
    </citation>
    <scope>IDENTIFICATION</scope>
</reference>
<evidence type="ECO:0000313" key="12">
    <source>
        <dbReference type="WBParaSite" id="HPBE_0002616401-mRNA-1"/>
    </source>
</evidence>
<dbReference type="PROSITE" id="PS01057">
    <property type="entry name" value="SAICAR_SYNTHETASE_1"/>
    <property type="match status" value="1"/>
</dbReference>
<dbReference type="InterPro" id="IPR000031">
    <property type="entry name" value="PurE_dom"/>
</dbReference>
<keyword evidence="4" id="KW-0436">Ligase</keyword>
<organism evidence="11 12">
    <name type="scientific">Heligmosomoides polygyrus</name>
    <name type="common">Parasitic roundworm</name>
    <dbReference type="NCBI Taxonomy" id="6339"/>
    <lineage>
        <taxon>Eukaryota</taxon>
        <taxon>Metazoa</taxon>
        <taxon>Ecdysozoa</taxon>
        <taxon>Nematoda</taxon>
        <taxon>Chromadorea</taxon>
        <taxon>Rhabditida</taxon>
        <taxon>Rhabditina</taxon>
        <taxon>Rhabditomorpha</taxon>
        <taxon>Strongyloidea</taxon>
        <taxon>Heligmosomidae</taxon>
        <taxon>Heligmosomoides</taxon>
    </lineage>
</organism>
<evidence type="ECO:0000259" key="9">
    <source>
        <dbReference type="SMART" id="SM01001"/>
    </source>
</evidence>
<dbReference type="Pfam" id="PF00731">
    <property type="entry name" value="AIRC"/>
    <property type="match status" value="1"/>
</dbReference>
<dbReference type="SMART" id="SM01001">
    <property type="entry name" value="AIRC"/>
    <property type="match status" value="1"/>
</dbReference>
<keyword evidence="6" id="KW-0658">Purine biosynthesis</keyword>
<dbReference type="WBParaSite" id="HPBE_0002616401-mRNA-1">
    <property type="protein sequence ID" value="HPBE_0002616401-mRNA-1"/>
    <property type="gene ID" value="HPBE_0002616401"/>
</dbReference>
<keyword evidence="7" id="KW-0067">ATP-binding</keyword>
<dbReference type="Pfam" id="PF01259">
    <property type="entry name" value="SAICAR_synt"/>
    <property type="match status" value="1"/>
</dbReference>
<evidence type="ECO:0000256" key="1">
    <source>
        <dbReference type="ARBA" id="ARBA00004672"/>
    </source>
</evidence>
<dbReference type="SUPFAM" id="SSF56104">
    <property type="entry name" value="SAICAR synthase-like"/>
    <property type="match status" value="1"/>
</dbReference>
<dbReference type="UniPathway" id="UPA00074">
    <property type="reaction ID" value="UER00130"/>
</dbReference>
<reference evidence="10 11" key="1">
    <citation type="submission" date="2018-11" db="EMBL/GenBank/DDBJ databases">
        <authorList>
            <consortium name="Pathogen Informatics"/>
        </authorList>
    </citation>
    <scope>NUCLEOTIDE SEQUENCE [LARGE SCALE GENOMIC DNA]</scope>
</reference>
<dbReference type="Gene3D" id="3.40.50.1970">
    <property type="match status" value="1"/>
</dbReference>
<protein>
    <submittedName>
        <fullName evidence="12">AIRC domain-containing protein</fullName>
    </submittedName>
</protein>
<dbReference type="AlphaFoldDB" id="A0A183GTZ4"/>
<dbReference type="SUPFAM" id="SSF52255">
    <property type="entry name" value="N5-CAIR mutase (phosphoribosylaminoimidazole carboxylase, PurE)"/>
    <property type="match status" value="1"/>
</dbReference>
<evidence type="ECO:0000256" key="4">
    <source>
        <dbReference type="ARBA" id="ARBA00022598"/>
    </source>
</evidence>
<gene>
    <name evidence="10" type="ORF">HPBE_LOCUS26163</name>
</gene>
<comment type="pathway">
    <text evidence="2">Purine metabolism; IMP biosynthesis via de novo pathway; 5-amino-1-(5-phospho-D-ribosyl)imidazole-4-carboxylate from 5-amino-1-(5-phospho-D-ribosyl)imidazole (carboxylase route): step 1/1.</text>
</comment>
<dbReference type="GO" id="GO:0004639">
    <property type="term" value="F:phosphoribosylaminoimidazolesuccinocarboxamide synthase activity"/>
    <property type="evidence" value="ECO:0007669"/>
    <property type="project" value="InterPro"/>
</dbReference>
<dbReference type="PANTHER" id="PTHR43599:SF3">
    <property type="entry name" value="SI:DKEY-6E2.2"/>
    <property type="match status" value="1"/>
</dbReference>
<dbReference type="EMBL" id="UZAH01039321">
    <property type="protein sequence ID" value="VDP56034.1"/>
    <property type="molecule type" value="Genomic_DNA"/>
</dbReference>
<evidence type="ECO:0000256" key="3">
    <source>
        <dbReference type="ARBA" id="ARBA00011020"/>
    </source>
</evidence>
<keyword evidence="11" id="KW-1185">Reference proteome</keyword>
<evidence type="ECO:0000256" key="6">
    <source>
        <dbReference type="ARBA" id="ARBA00022755"/>
    </source>
</evidence>
<dbReference type="PANTHER" id="PTHR43599">
    <property type="entry name" value="MULTIFUNCTIONAL PROTEIN ADE2"/>
    <property type="match status" value="1"/>
</dbReference>
<dbReference type="InterPro" id="IPR028923">
    <property type="entry name" value="SAICAR_synt/ADE2_N"/>
</dbReference>
<dbReference type="OrthoDB" id="9991235at2759"/>
<feature type="domain" description="PurE" evidence="9">
    <location>
        <begin position="198"/>
        <end position="333"/>
    </location>
</feature>
<dbReference type="InterPro" id="IPR018236">
    <property type="entry name" value="SAICAR_synthetase_CS"/>
</dbReference>
<accession>A0A3P8FE38</accession>
<keyword evidence="5" id="KW-0547">Nucleotide-binding</keyword>
<dbReference type="GO" id="GO:0006189">
    <property type="term" value="P:'de novo' IMP biosynthetic process"/>
    <property type="evidence" value="ECO:0007669"/>
    <property type="project" value="UniProtKB-UniPathway"/>
</dbReference>
<evidence type="ECO:0000256" key="2">
    <source>
        <dbReference type="ARBA" id="ARBA00004747"/>
    </source>
</evidence>
<proteinExistence type="inferred from homology"/>
<evidence type="ECO:0000313" key="11">
    <source>
        <dbReference type="Proteomes" id="UP000050761"/>
    </source>
</evidence>
<evidence type="ECO:0000313" key="10">
    <source>
        <dbReference type="EMBL" id="VDP56034.1"/>
    </source>
</evidence>
<evidence type="ECO:0000256" key="7">
    <source>
        <dbReference type="ARBA" id="ARBA00022840"/>
    </source>
</evidence>
<dbReference type="GO" id="GO:0005524">
    <property type="term" value="F:ATP binding"/>
    <property type="evidence" value="ECO:0007669"/>
    <property type="project" value="UniProtKB-KW"/>
</dbReference>
<sequence>MGLFLGISTHFVTSLGDCEFIARKCEMIPIEWVARRVATGSFLKRNIGVPEGYRFSAPKIETFFKDDANDDPQYSDEQIECAGFRFNGVKISKAEIGVMKRMTLVIFKALERCWSHQSCALIDMKVEYGVTADGQIVLADVIDNDSWRVWPHGDRRLQLDKQFYRDMKEVTPEALQMLISNYEKVMELTAGFSTPPRCRALIIMGSTADMEHCARIATSCRSLGIIPTLRISSAHKTTPEALDIVAEFESDETPTVVIAVAGRSNGLGPVVAGNSVLPVINCPPLTDANLSSDIWSSLKMPSGLGCSTVYGPEEAALCAAKVSVFSTELEKAKFKNSKMAKNFSASMMRMAVFLWTARKH</sequence>
<dbReference type="InterPro" id="IPR050089">
    <property type="entry name" value="SAICAR_synthetase"/>
</dbReference>